<dbReference type="InParanoid" id="A0A2P5HFT7"/>
<dbReference type="InterPro" id="IPR053187">
    <property type="entry name" value="Notoamide_regulator"/>
</dbReference>
<keyword evidence="2" id="KW-0539">Nucleus</keyword>
<dbReference type="EMBL" id="MAVT02002660">
    <property type="protein sequence ID" value="POS69113.1"/>
    <property type="molecule type" value="Genomic_DNA"/>
</dbReference>
<sequence>MVVAPDGDADGLDGGPPGRKQQVLPRLRKNIKAACEMCRKLKVKCTGERPACSRCETRGLECVFLADHAETQVQALKRKHDESQQENAVYKELYRLLVTVSEAEALDILQRLRSGTDVVTAVRLAQEGDLLLQLALKPESRFRYQFPYLPFMPSPLQTSNNPYLESLLYEGALQGFAQPPTTYHHQQQQQQPTPTASASASTAASSSSSSSSSAAEAERLANYGHSHAFLKPYHAAELLDGRLAAAKASDWTLVTTDDNLFRRFLRAYLVSEYCVAPAFQKDYFLYDLARGKGHLCSSLLVNSVMAVASHCHHDNALRTQLWNPQNIGYRFLVEARRLWELENLDNVKLTTFQATILLSLAYNSHGMDKIGDIFIRHAVSMASKMSLFRPVPTRKNTRTQRARDFTAWAFFNFQTSAGYYFMRRAWLGDPPEVTLPDPDQNPGWYGEFALVYPPSTAAPAPMCWPHTFRAMCQLRVIMNQVAREAFRDQHPQGVEGLPRQRALEIQARLREWYANLPRPLQPKMAVFPSHLRLHLEYFAIHFTLSTTVIEEKEEIHSSIDLEGTPTTTNDDNNTNNPRNEDESAETTNPTNTNPLVASTGPAAMRNLETVARLYYLRHGFEACDSTLAWFLSLLASISLRALEGGGDGARLAAGKGWPEVLRSTLVLAMKGLHEQGRHMHVCKVLFRLLADRMRPAEAEILGRFVISSGD</sequence>
<dbReference type="InterPro" id="IPR036864">
    <property type="entry name" value="Zn2-C6_fun-type_DNA-bd_sf"/>
</dbReference>
<dbReference type="Proteomes" id="UP000094444">
    <property type="component" value="Unassembled WGS sequence"/>
</dbReference>
<keyword evidence="3" id="KW-0175">Coiled coil</keyword>
<feature type="coiled-coil region" evidence="3">
    <location>
        <begin position="66"/>
        <end position="93"/>
    </location>
</feature>
<dbReference type="SUPFAM" id="SSF57701">
    <property type="entry name" value="Zn2/Cys6 DNA-binding domain"/>
    <property type="match status" value="1"/>
</dbReference>
<dbReference type="Pfam" id="PF00172">
    <property type="entry name" value="Zn_clus"/>
    <property type="match status" value="1"/>
</dbReference>
<dbReference type="PROSITE" id="PS50048">
    <property type="entry name" value="ZN2_CY6_FUNGAL_2"/>
    <property type="match status" value="1"/>
</dbReference>
<organism evidence="6 7">
    <name type="scientific">Diaporthe helianthi</name>
    <dbReference type="NCBI Taxonomy" id="158607"/>
    <lineage>
        <taxon>Eukaryota</taxon>
        <taxon>Fungi</taxon>
        <taxon>Dikarya</taxon>
        <taxon>Ascomycota</taxon>
        <taxon>Pezizomycotina</taxon>
        <taxon>Sordariomycetes</taxon>
        <taxon>Sordariomycetidae</taxon>
        <taxon>Diaporthales</taxon>
        <taxon>Diaporthaceae</taxon>
        <taxon>Diaporthe</taxon>
    </lineage>
</organism>
<feature type="domain" description="Zn(2)-C6 fungal-type" evidence="5">
    <location>
        <begin position="34"/>
        <end position="64"/>
    </location>
</feature>
<feature type="region of interest" description="Disordered" evidence="4">
    <location>
        <begin position="180"/>
        <end position="211"/>
    </location>
</feature>
<evidence type="ECO:0000256" key="4">
    <source>
        <dbReference type="SAM" id="MobiDB-lite"/>
    </source>
</evidence>
<dbReference type="GO" id="GO:0003677">
    <property type="term" value="F:DNA binding"/>
    <property type="evidence" value="ECO:0007669"/>
    <property type="project" value="InterPro"/>
</dbReference>
<dbReference type="OrthoDB" id="426882at2759"/>
<keyword evidence="7" id="KW-1185">Reference proteome</keyword>
<dbReference type="SMART" id="SM00066">
    <property type="entry name" value="GAL4"/>
    <property type="match status" value="1"/>
</dbReference>
<dbReference type="GO" id="GO:0008270">
    <property type="term" value="F:zinc ion binding"/>
    <property type="evidence" value="ECO:0007669"/>
    <property type="project" value="InterPro"/>
</dbReference>
<dbReference type="PRINTS" id="PR00755">
    <property type="entry name" value="AFLATOXINBRP"/>
</dbReference>
<feature type="region of interest" description="Disordered" evidence="4">
    <location>
        <begin position="1"/>
        <end position="22"/>
    </location>
</feature>
<evidence type="ECO:0000313" key="6">
    <source>
        <dbReference type="EMBL" id="POS69113.1"/>
    </source>
</evidence>
<dbReference type="InterPro" id="IPR001138">
    <property type="entry name" value="Zn2Cys6_DnaBD"/>
</dbReference>
<gene>
    <name evidence="6" type="ORF">DHEL01_v212493</name>
</gene>
<feature type="region of interest" description="Disordered" evidence="4">
    <location>
        <begin position="557"/>
        <end position="598"/>
    </location>
</feature>
<dbReference type="PANTHER" id="PTHR47256:SF1">
    <property type="entry name" value="ZN(II)2CYS6 TRANSCRIPTION FACTOR (EUROFUNG)"/>
    <property type="match status" value="1"/>
</dbReference>
<dbReference type="PANTHER" id="PTHR47256">
    <property type="entry name" value="ZN(II)2CYS6 TRANSCRIPTION FACTOR (EUROFUNG)-RELATED"/>
    <property type="match status" value="1"/>
</dbReference>
<proteinExistence type="predicted"/>
<protein>
    <recommendedName>
        <fullName evidence="5">Zn(2)-C6 fungal-type domain-containing protein</fullName>
    </recommendedName>
</protein>
<reference evidence="6" key="1">
    <citation type="submission" date="2017-09" db="EMBL/GenBank/DDBJ databases">
        <title>Polyketide synthases of a Diaporthe helianthi virulent isolate.</title>
        <authorList>
            <person name="Baroncelli R."/>
        </authorList>
    </citation>
    <scope>NUCLEOTIDE SEQUENCE [LARGE SCALE GENOMIC DNA]</scope>
    <source>
        <strain evidence="6">7/96</strain>
    </source>
</reference>
<dbReference type="CDD" id="cd00067">
    <property type="entry name" value="GAL4"/>
    <property type="match status" value="1"/>
</dbReference>
<feature type="compositionally biased region" description="Low complexity" evidence="4">
    <location>
        <begin position="564"/>
        <end position="577"/>
    </location>
</feature>
<accession>A0A2P5HFT7</accession>
<feature type="compositionally biased region" description="Polar residues" evidence="4">
    <location>
        <begin position="585"/>
        <end position="596"/>
    </location>
</feature>
<evidence type="ECO:0000256" key="1">
    <source>
        <dbReference type="ARBA" id="ARBA00022723"/>
    </source>
</evidence>
<feature type="compositionally biased region" description="Low complexity" evidence="4">
    <location>
        <begin position="186"/>
        <end position="211"/>
    </location>
</feature>
<evidence type="ECO:0000256" key="3">
    <source>
        <dbReference type="SAM" id="Coils"/>
    </source>
</evidence>
<dbReference type="AlphaFoldDB" id="A0A2P5HFT7"/>
<dbReference type="Pfam" id="PF04082">
    <property type="entry name" value="Fungal_trans"/>
    <property type="match status" value="1"/>
</dbReference>
<dbReference type="GO" id="GO:0006351">
    <property type="term" value="P:DNA-templated transcription"/>
    <property type="evidence" value="ECO:0007669"/>
    <property type="project" value="InterPro"/>
</dbReference>
<dbReference type="InterPro" id="IPR007219">
    <property type="entry name" value="XnlR_reg_dom"/>
</dbReference>
<dbReference type="CDD" id="cd12148">
    <property type="entry name" value="fungal_TF_MHR"/>
    <property type="match status" value="1"/>
</dbReference>
<dbReference type="GO" id="GO:0000981">
    <property type="term" value="F:DNA-binding transcription factor activity, RNA polymerase II-specific"/>
    <property type="evidence" value="ECO:0007669"/>
    <property type="project" value="InterPro"/>
</dbReference>
<evidence type="ECO:0000313" key="7">
    <source>
        <dbReference type="Proteomes" id="UP000094444"/>
    </source>
</evidence>
<dbReference type="STRING" id="158607.A0A2P5HFT7"/>
<dbReference type="PROSITE" id="PS00463">
    <property type="entry name" value="ZN2_CY6_FUNGAL_1"/>
    <property type="match status" value="1"/>
</dbReference>
<name>A0A2P5HFT7_DIAHE</name>
<evidence type="ECO:0000256" key="2">
    <source>
        <dbReference type="ARBA" id="ARBA00023242"/>
    </source>
</evidence>
<dbReference type="Gene3D" id="4.10.240.10">
    <property type="entry name" value="Zn(2)-C6 fungal-type DNA-binding domain"/>
    <property type="match status" value="1"/>
</dbReference>
<feature type="non-terminal residue" evidence="6">
    <location>
        <position position="710"/>
    </location>
</feature>
<evidence type="ECO:0000259" key="5">
    <source>
        <dbReference type="PROSITE" id="PS50048"/>
    </source>
</evidence>
<comment type="caution">
    <text evidence="6">The sequence shown here is derived from an EMBL/GenBank/DDBJ whole genome shotgun (WGS) entry which is preliminary data.</text>
</comment>
<keyword evidence="1" id="KW-0479">Metal-binding</keyword>